<feature type="chain" id="PRO_5013341367" evidence="9">
    <location>
        <begin position="19"/>
        <end position="1027"/>
    </location>
</feature>
<dbReference type="Gene3D" id="2.40.170.20">
    <property type="entry name" value="TonB-dependent receptor, beta-barrel domain"/>
    <property type="match status" value="1"/>
</dbReference>
<accession>A0A1T5MNU0</accession>
<reference evidence="11 12" key="1">
    <citation type="submission" date="2017-02" db="EMBL/GenBank/DDBJ databases">
        <authorList>
            <person name="Peterson S.W."/>
        </authorList>
    </citation>
    <scope>NUCLEOTIDE SEQUENCE [LARGE SCALE GENOMIC DNA]</scope>
    <source>
        <strain evidence="11 12">DSM 25262</strain>
    </source>
</reference>
<keyword evidence="12" id="KW-1185">Reference proteome</keyword>
<evidence type="ECO:0000256" key="8">
    <source>
        <dbReference type="PROSITE-ProRule" id="PRU01360"/>
    </source>
</evidence>
<dbReference type="Pfam" id="PF13715">
    <property type="entry name" value="CarbopepD_reg_2"/>
    <property type="match status" value="1"/>
</dbReference>
<dbReference type="NCBIfam" id="TIGR04057">
    <property type="entry name" value="SusC_RagA_signa"/>
    <property type="match status" value="1"/>
</dbReference>
<evidence type="ECO:0000256" key="4">
    <source>
        <dbReference type="ARBA" id="ARBA00022692"/>
    </source>
</evidence>
<dbReference type="InterPro" id="IPR012910">
    <property type="entry name" value="Plug_dom"/>
</dbReference>
<dbReference type="SUPFAM" id="SSF56935">
    <property type="entry name" value="Porins"/>
    <property type="match status" value="1"/>
</dbReference>
<dbReference type="EMBL" id="FUZU01000005">
    <property type="protein sequence ID" value="SKC89549.1"/>
    <property type="molecule type" value="Genomic_DNA"/>
</dbReference>
<sequence length="1027" mass="111083">MKTKLLALLMTLSLVGYGQSLLKGRVTDENDQALPGVNVLIKGTSQGTVTDANGEYSLNSVTPDAIVVLSFIGYTPQEVAVGGRTTVDIKLVPDTKTLEEVVVIGYGTTTVKELTGSVSVVNGEQLTALNPVRIDQALQGQAAGVQISSASGSPGGALNIRIRGLSTNGDNNPLILVDGVPYSSDGLNALNPSDVESINVLKDASAGIYGVRAANGVIIVTTKQGRKNTKPSLEFSGYYGVQQTTKKLNLLTAREFAILKNEAFAAGGQAPPFLNANVGNGTDWQDEVFQNAPIQNYNLNLNGGSEKSTYSIGGSFLNQEGIVGGTKAGYRRYNARLNFTTELAPKVTLQSVMLYTNERRKTLAENGISSVLFNTINASPVATPYTSSGDYAFLEDVAEVINPLAQISNTFNESNVNKIVGKEELTYKINNNFELSGRAGYNYAIVDDKTFSPLVYYGSGKAQNTALNAALDPRTTEIATGVSIPIYNNVTETRTSYFNYNLEAFLNYNRTFQEFHKVKATLGASVFADVNKSLTGTGYNVPYNSNDFADISATDGTNLLNSTSSWQNESRLQSYFARAEYGYGSKYLLSALIRRDGSSNFGKNNRFGYFPAVSAAWVVSEESFFNTGLIEFMKVRASYGVSGNDKIGLFRYRALLGGEGVYPFNNQLVNGVAIGTLGNQDLKWETTKQTNFGIDLNLLNGKVEITTDYYIKKTNDLLFQPDISAISGAYGAGSSPPWVNGGDVQNSGFEFLINYNDVIGDDFRFNIGYNLTTIRNKVTALPAGVDFYEFGAFGVGGGTATRMQVGYPMGYFFGYKTDGVYQSAQEVTERGITQAGAQAGDLRFVDNDNSGTINFSNDSDKTIIGSPIPDVIMGINVGMSFKGIDFSATLYASIGNDILRNYERQQPLANLLSYKMERWTGPGSTNENPRLTTAANNNGVISDYFVEDGSFARIKNIQLGYTLPGTLTDKIGARKLRVYVAVNNLATFTKYRGYDPDFSTSSPVVSGIDYGFYPQAKTFMAGLNLNF</sequence>
<dbReference type="PANTHER" id="PTHR30069:SF29">
    <property type="entry name" value="HEMOGLOBIN AND HEMOGLOBIN-HAPTOGLOBIN-BINDING PROTEIN 1-RELATED"/>
    <property type="match status" value="1"/>
</dbReference>
<keyword evidence="5 9" id="KW-0732">Signal</keyword>
<dbReference type="SUPFAM" id="SSF49464">
    <property type="entry name" value="Carboxypeptidase regulatory domain-like"/>
    <property type="match status" value="1"/>
</dbReference>
<evidence type="ECO:0000256" key="3">
    <source>
        <dbReference type="ARBA" id="ARBA00022452"/>
    </source>
</evidence>
<dbReference type="STRING" id="688867.SAMN05660236_5881"/>
<keyword evidence="2 8" id="KW-0813">Transport</keyword>
<dbReference type="OrthoDB" id="9768177at2"/>
<keyword evidence="4 8" id="KW-0812">Transmembrane</keyword>
<evidence type="ECO:0000256" key="1">
    <source>
        <dbReference type="ARBA" id="ARBA00004571"/>
    </source>
</evidence>
<dbReference type="PANTHER" id="PTHR30069">
    <property type="entry name" value="TONB-DEPENDENT OUTER MEMBRANE RECEPTOR"/>
    <property type="match status" value="1"/>
</dbReference>
<dbReference type="RefSeq" id="WP_079690369.1">
    <property type="nucleotide sequence ID" value="NZ_FUZU01000005.1"/>
</dbReference>
<protein>
    <submittedName>
        <fullName evidence="11">TonB-linked outer membrane protein, SusC/RagA family</fullName>
    </submittedName>
</protein>
<feature type="domain" description="TonB-dependent receptor plug" evidence="10">
    <location>
        <begin position="111"/>
        <end position="217"/>
    </location>
</feature>
<comment type="subcellular location">
    <subcellularLocation>
        <location evidence="1 8">Cell outer membrane</location>
        <topology evidence="1 8">Multi-pass membrane protein</topology>
    </subcellularLocation>
</comment>
<dbReference type="Proteomes" id="UP000190961">
    <property type="component" value="Unassembled WGS sequence"/>
</dbReference>
<gene>
    <name evidence="11" type="ORF">SAMN05660236_5881</name>
</gene>
<evidence type="ECO:0000256" key="9">
    <source>
        <dbReference type="SAM" id="SignalP"/>
    </source>
</evidence>
<evidence type="ECO:0000256" key="7">
    <source>
        <dbReference type="ARBA" id="ARBA00023237"/>
    </source>
</evidence>
<evidence type="ECO:0000313" key="11">
    <source>
        <dbReference type="EMBL" id="SKC89549.1"/>
    </source>
</evidence>
<evidence type="ECO:0000256" key="5">
    <source>
        <dbReference type="ARBA" id="ARBA00022729"/>
    </source>
</evidence>
<dbReference type="InterPro" id="IPR023997">
    <property type="entry name" value="TonB-dep_OMP_SusC/RagA_CS"/>
</dbReference>
<name>A0A1T5MNU0_9BACT</name>
<dbReference type="GO" id="GO:0009279">
    <property type="term" value="C:cell outer membrane"/>
    <property type="evidence" value="ECO:0007669"/>
    <property type="project" value="UniProtKB-SubCell"/>
</dbReference>
<organism evidence="11 12">
    <name type="scientific">Ohtaekwangia koreensis</name>
    <dbReference type="NCBI Taxonomy" id="688867"/>
    <lineage>
        <taxon>Bacteria</taxon>
        <taxon>Pseudomonadati</taxon>
        <taxon>Bacteroidota</taxon>
        <taxon>Cytophagia</taxon>
        <taxon>Cytophagales</taxon>
        <taxon>Fulvivirgaceae</taxon>
        <taxon>Ohtaekwangia</taxon>
    </lineage>
</organism>
<dbReference type="Gene3D" id="2.60.40.1120">
    <property type="entry name" value="Carboxypeptidase-like, regulatory domain"/>
    <property type="match status" value="1"/>
</dbReference>
<dbReference type="InterPro" id="IPR008969">
    <property type="entry name" value="CarboxyPept-like_regulatory"/>
</dbReference>
<dbReference type="Pfam" id="PF07715">
    <property type="entry name" value="Plug"/>
    <property type="match status" value="1"/>
</dbReference>
<dbReference type="InterPro" id="IPR037066">
    <property type="entry name" value="Plug_dom_sf"/>
</dbReference>
<dbReference type="GO" id="GO:0044718">
    <property type="term" value="P:siderophore transmembrane transport"/>
    <property type="evidence" value="ECO:0007669"/>
    <property type="project" value="TreeGrafter"/>
</dbReference>
<evidence type="ECO:0000313" key="12">
    <source>
        <dbReference type="Proteomes" id="UP000190961"/>
    </source>
</evidence>
<proteinExistence type="inferred from homology"/>
<keyword evidence="6 8" id="KW-0472">Membrane</keyword>
<dbReference type="Gene3D" id="2.170.130.10">
    <property type="entry name" value="TonB-dependent receptor, plug domain"/>
    <property type="match status" value="1"/>
</dbReference>
<feature type="signal peptide" evidence="9">
    <location>
        <begin position="1"/>
        <end position="18"/>
    </location>
</feature>
<dbReference type="InterPro" id="IPR023996">
    <property type="entry name" value="TonB-dep_OMP_SusC/RagA"/>
</dbReference>
<dbReference type="PROSITE" id="PS52016">
    <property type="entry name" value="TONB_DEPENDENT_REC_3"/>
    <property type="match status" value="1"/>
</dbReference>
<dbReference type="InterPro" id="IPR036942">
    <property type="entry name" value="Beta-barrel_TonB_sf"/>
</dbReference>
<keyword evidence="3 8" id="KW-1134">Transmembrane beta strand</keyword>
<dbReference type="NCBIfam" id="TIGR04056">
    <property type="entry name" value="OMP_RagA_SusC"/>
    <property type="match status" value="1"/>
</dbReference>
<evidence type="ECO:0000256" key="2">
    <source>
        <dbReference type="ARBA" id="ARBA00022448"/>
    </source>
</evidence>
<keyword evidence="7 8" id="KW-0998">Cell outer membrane</keyword>
<evidence type="ECO:0000256" key="6">
    <source>
        <dbReference type="ARBA" id="ARBA00023136"/>
    </source>
</evidence>
<comment type="similarity">
    <text evidence="8">Belongs to the TonB-dependent receptor family.</text>
</comment>
<dbReference type="AlphaFoldDB" id="A0A1T5MNU0"/>
<dbReference type="GO" id="GO:0015344">
    <property type="term" value="F:siderophore uptake transmembrane transporter activity"/>
    <property type="evidence" value="ECO:0007669"/>
    <property type="project" value="TreeGrafter"/>
</dbReference>
<evidence type="ECO:0000259" key="10">
    <source>
        <dbReference type="Pfam" id="PF07715"/>
    </source>
</evidence>
<dbReference type="InterPro" id="IPR039426">
    <property type="entry name" value="TonB-dep_rcpt-like"/>
</dbReference>